<sequence length="427" mass="49559">MENGVSMSNCKEIEEILRSFSSLYIQVIKEKLFVEGIDWSTISAREDEELVTPFSLEEIRKVAFSCDRNKSPGLDSFFLWSSFRIIGISLKENGSRLKDFHPNSLITNVYKILAKILNQALIANEALEDYKLKKEGVVLKLDFEKAYDHVDWDFLDKVPIPLLTLGFLCVVTRELHCFGTLCEKVCKRLAVWKNGFFSKADRRTLIRSVLSGIPVYYLSHLRFPVWFARAIGHPLNRGSLEIGNLRIRNRATLAKWLWRFALDLESLWQQIIVSKHGLHPFVRGNHGGCPLLSLLEAFSFREGQRDVHVWSPNPSHEFSWKSLFSFLLDSSPLRESVFYVVCRTEVLKKLRSFNCILHRKVEEDLDHLFWEHQVVQFILNSFLFKFNSFAGQKGVHATIEKFLLHPPFKEKDRSLWFAGVCAVTWDI</sequence>
<reference evidence="1 2" key="1">
    <citation type="submission" date="2019-08" db="EMBL/GenBank/DDBJ databases">
        <title>Draft genome sequences of two oriental melons (Cucumis melo L. var makuwa).</title>
        <authorList>
            <person name="Kwon S.-Y."/>
        </authorList>
    </citation>
    <scope>NUCLEOTIDE SEQUENCE [LARGE SCALE GENOMIC DNA]</scope>
    <source>
        <strain evidence="2">cv. Chang Bougi</strain>
        <tissue evidence="1">Leaf</tissue>
    </source>
</reference>
<dbReference type="PANTHER" id="PTHR33116">
    <property type="entry name" value="REVERSE TRANSCRIPTASE ZINC-BINDING DOMAIN-CONTAINING PROTEIN-RELATED-RELATED"/>
    <property type="match status" value="1"/>
</dbReference>
<dbReference type="EMBL" id="SSTD01019265">
    <property type="protein sequence ID" value="TYJ96725.1"/>
    <property type="molecule type" value="Genomic_DNA"/>
</dbReference>
<evidence type="ECO:0000313" key="1">
    <source>
        <dbReference type="EMBL" id="TYJ96725.1"/>
    </source>
</evidence>
<evidence type="ECO:0008006" key="3">
    <source>
        <dbReference type="Google" id="ProtNLM"/>
    </source>
</evidence>
<accession>A0A5D3BE33</accession>
<dbReference type="AlphaFoldDB" id="A0A5D3BE33"/>
<gene>
    <name evidence="1" type="ORF">E5676_scaffold986G00130</name>
</gene>
<comment type="caution">
    <text evidence="1">The sequence shown here is derived from an EMBL/GenBank/DDBJ whole genome shotgun (WGS) entry which is preliminary data.</text>
</comment>
<proteinExistence type="predicted"/>
<dbReference type="PANTHER" id="PTHR33116:SF78">
    <property type="entry name" value="OS12G0587133 PROTEIN"/>
    <property type="match status" value="1"/>
</dbReference>
<protein>
    <recommendedName>
        <fullName evidence="3">Reverse transcriptase domain-containing protein</fullName>
    </recommendedName>
</protein>
<name>A0A5D3BE33_CUCMM</name>
<evidence type="ECO:0000313" key="2">
    <source>
        <dbReference type="Proteomes" id="UP000321947"/>
    </source>
</evidence>
<organism evidence="1 2">
    <name type="scientific">Cucumis melo var. makuwa</name>
    <name type="common">Oriental melon</name>
    <dbReference type="NCBI Taxonomy" id="1194695"/>
    <lineage>
        <taxon>Eukaryota</taxon>
        <taxon>Viridiplantae</taxon>
        <taxon>Streptophyta</taxon>
        <taxon>Embryophyta</taxon>
        <taxon>Tracheophyta</taxon>
        <taxon>Spermatophyta</taxon>
        <taxon>Magnoliopsida</taxon>
        <taxon>eudicotyledons</taxon>
        <taxon>Gunneridae</taxon>
        <taxon>Pentapetalae</taxon>
        <taxon>rosids</taxon>
        <taxon>fabids</taxon>
        <taxon>Cucurbitales</taxon>
        <taxon>Cucurbitaceae</taxon>
        <taxon>Benincaseae</taxon>
        <taxon>Cucumis</taxon>
    </lineage>
</organism>
<dbReference type="Proteomes" id="UP000321947">
    <property type="component" value="Unassembled WGS sequence"/>
</dbReference>